<evidence type="ECO:0000313" key="2">
    <source>
        <dbReference type="Proteomes" id="UP001367508"/>
    </source>
</evidence>
<accession>A0AAN9LIK6</accession>
<proteinExistence type="predicted"/>
<sequence length="75" mass="8266">MHAHSRVHSHVYYVAANQNQNLVIFSPPCRQHDTTSKVPHGIVQNYTHDPPICGVELSAAGLGKFDHHPATVFAL</sequence>
<dbReference type="Proteomes" id="UP001367508">
    <property type="component" value="Unassembled WGS sequence"/>
</dbReference>
<keyword evidence="2" id="KW-1185">Reference proteome</keyword>
<organism evidence="1 2">
    <name type="scientific">Canavalia gladiata</name>
    <name type="common">Sword bean</name>
    <name type="synonym">Dolichos gladiatus</name>
    <dbReference type="NCBI Taxonomy" id="3824"/>
    <lineage>
        <taxon>Eukaryota</taxon>
        <taxon>Viridiplantae</taxon>
        <taxon>Streptophyta</taxon>
        <taxon>Embryophyta</taxon>
        <taxon>Tracheophyta</taxon>
        <taxon>Spermatophyta</taxon>
        <taxon>Magnoliopsida</taxon>
        <taxon>eudicotyledons</taxon>
        <taxon>Gunneridae</taxon>
        <taxon>Pentapetalae</taxon>
        <taxon>rosids</taxon>
        <taxon>fabids</taxon>
        <taxon>Fabales</taxon>
        <taxon>Fabaceae</taxon>
        <taxon>Papilionoideae</taxon>
        <taxon>50 kb inversion clade</taxon>
        <taxon>NPAAA clade</taxon>
        <taxon>indigoferoid/millettioid clade</taxon>
        <taxon>Phaseoleae</taxon>
        <taxon>Canavalia</taxon>
    </lineage>
</organism>
<name>A0AAN9LIK6_CANGL</name>
<dbReference type="AlphaFoldDB" id="A0AAN9LIK6"/>
<gene>
    <name evidence="1" type="ORF">VNO77_17276</name>
</gene>
<evidence type="ECO:0000313" key="1">
    <source>
        <dbReference type="EMBL" id="KAK7336730.1"/>
    </source>
</evidence>
<reference evidence="1 2" key="1">
    <citation type="submission" date="2024-01" db="EMBL/GenBank/DDBJ databases">
        <title>The genomes of 5 underutilized Papilionoideae crops provide insights into root nodulation and disease resistanc.</title>
        <authorList>
            <person name="Jiang F."/>
        </authorList>
    </citation>
    <scope>NUCLEOTIDE SEQUENCE [LARGE SCALE GENOMIC DNA]</scope>
    <source>
        <strain evidence="1">LVBAO_FW01</strain>
        <tissue evidence="1">Leaves</tissue>
    </source>
</reference>
<protein>
    <submittedName>
        <fullName evidence="1">Uncharacterized protein</fullName>
    </submittedName>
</protein>
<dbReference type="EMBL" id="JAYMYQ010000004">
    <property type="protein sequence ID" value="KAK7336730.1"/>
    <property type="molecule type" value="Genomic_DNA"/>
</dbReference>
<comment type="caution">
    <text evidence="1">The sequence shown here is derived from an EMBL/GenBank/DDBJ whole genome shotgun (WGS) entry which is preliminary data.</text>
</comment>